<comment type="caution">
    <text evidence="1">The sequence shown here is derived from an EMBL/GenBank/DDBJ whole genome shotgun (WGS) entry which is preliminary data.</text>
</comment>
<organism evidence="1 2">
    <name type="scientific">Acidiphilium acidophilum</name>
    <name type="common">Thiobacillus acidophilus</name>
    <dbReference type="NCBI Taxonomy" id="76588"/>
    <lineage>
        <taxon>Bacteria</taxon>
        <taxon>Pseudomonadati</taxon>
        <taxon>Pseudomonadota</taxon>
        <taxon>Alphaproteobacteria</taxon>
        <taxon>Acetobacterales</taxon>
        <taxon>Acidocellaceae</taxon>
        <taxon>Acidiphilium</taxon>
    </lineage>
</organism>
<reference evidence="1 2" key="1">
    <citation type="submission" date="2023-11" db="EMBL/GenBank/DDBJ databases">
        <title>MicrobeMod: A computational toolkit for identifying prokaryotic methylation and restriction-modification with nanopore sequencing.</title>
        <authorList>
            <person name="Crits-Christoph A."/>
            <person name="Kang S.C."/>
            <person name="Lee H."/>
            <person name="Ostrov N."/>
        </authorList>
    </citation>
    <scope>NUCLEOTIDE SEQUENCE [LARGE SCALE GENOMIC DNA]</scope>
    <source>
        <strain evidence="1 2">DSMZ 700</strain>
    </source>
</reference>
<name>A0AAW9DQJ9_ACIAO</name>
<sequence length="694" mass="74419">MTGNVKSIIEVEVQDEAFQRFQTLFAAYEEKVKELPGDWRKVDDAMGGAAKRFAAASGQTDAILAGMAASSGVIAESIHDAFAAQRKFEAEARKSFNTMGDLGTASGAVADGVHKSTRGQHQFEAAVRKSHTTMNALGAAAMKTSHTIFGMGKWMLKMGVAGAGIAGIASGFGMDDLASSAMNRQRSARGLGMTPGQAASLSTNFDQFGNADAFAVNIANARNDVSKRWVFAGLGIGQKALQHDSNFQLTLDAEKKMQIALKKMPRADWMNEAQARGYNLLASTEQMRLDRHTSVSRMNSAVVNARNDVHSLGFSSAVGRDWINLDIQLRKAGIEIESSLITGLHKLAPVLTALSTSVTKSIAGFAKGPEMGIVVNDIVKDLKKFGGIIEGSNFQKGLNNFANSIGELAGEIGSVARFLAPYAKALDPTMGKKGKAGFNPYHPGGGLFGPPAQPADHSGSGLELWIHNQNREKIKQIDAWSKKHTPWMPLAPIPPKWTQHNNPLDLMPGGKLEHFGTTKQGIQAGAALLASYPKAHGADTIASIIPIWNGHGKNDASYIANVSKWSGIKPNAPINMDNKTMMAKVISAMSREEGTDRVTRKQAEAAIARNYPKPSQLPPPVMASANKSAIGRQNPNPTPEQAIRAYDAAHAHLPAKVERLIDTLRRQKPMRPQQVTIRNQTSARVAIQANAAAF</sequence>
<gene>
    <name evidence="1" type="ORF">SIL87_06965</name>
</gene>
<dbReference type="AlphaFoldDB" id="A0AAW9DQJ9"/>
<protein>
    <submittedName>
        <fullName evidence="1">Uncharacterized protein</fullName>
    </submittedName>
</protein>
<evidence type="ECO:0000313" key="1">
    <source>
        <dbReference type="EMBL" id="MDX5930500.1"/>
    </source>
</evidence>
<dbReference type="RefSeq" id="WP_319613445.1">
    <property type="nucleotide sequence ID" value="NZ_JAWXYB010000018.1"/>
</dbReference>
<proteinExistence type="predicted"/>
<accession>A0AAW9DQJ9</accession>
<dbReference type="Proteomes" id="UP001279553">
    <property type="component" value="Unassembled WGS sequence"/>
</dbReference>
<dbReference type="EMBL" id="JAWXYB010000018">
    <property type="protein sequence ID" value="MDX5930500.1"/>
    <property type="molecule type" value="Genomic_DNA"/>
</dbReference>
<keyword evidence="2" id="KW-1185">Reference proteome</keyword>
<evidence type="ECO:0000313" key="2">
    <source>
        <dbReference type="Proteomes" id="UP001279553"/>
    </source>
</evidence>